<dbReference type="SUPFAM" id="SSF81301">
    <property type="entry name" value="Nucleotidyltransferase"/>
    <property type="match status" value="1"/>
</dbReference>
<dbReference type="InterPro" id="IPR043519">
    <property type="entry name" value="NT_sf"/>
</dbReference>
<dbReference type="Proteomes" id="UP000198711">
    <property type="component" value="Unassembled WGS sequence"/>
</dbReference>
<evidence type="ECO:0000313" key="2">
    <source>
        <dbReference type="Proteomes" id="UP000198711"/>
    </source>
</evidence>
<evidence type="ECO:0000313" key="1">
    <source>
        <dbReference type="EMBL" id="SDX62764.1"/>
    </source>
</evidence>
<keyword evidence="2" id="KW-1185">Reference proteome</keyword>
<protein>
    <submittedName>
        <fullName evidence="1">Uncharacterized protein</fullName>
    </submittedName>
</protein>
<proteinExistence type="predicted"/>
<gene>
    <name evidence="1" type="ORF">SAMN05444410_1228</name>
</gene>
<organism evidence="1 2">
    <name type="scientific">Hydrobacter penzbergensis</name>
    <dbReference type="NCBI Taxonomy" id="1235997"/>
    <lineage>
        <taxon>Bacteria</taxon>
        <taxon>Pseudomonadati</taxon>
        <taxon>Bacteroidota</taxon>
        <taxon>Chitinophagia</taxon>
        <taxon>Chitinophagales</taxon>
        <taxon>Chitinophagaceae</taxon>
        <taxon>Hydrobacter</taxon>
    </lineage>
</organism>
<accession>A0A8X8LFE7</accession>
<reference evidence="1 2" key="1">
    <citation type="submission" date="2016-10" db="EMBL/GenBank/DDBJ databases">
        <authorList>
            <person name="Varghese N."/>
            <person name="Submissions S."/>
        </authorList>
    </citation>
    <scope>NUCLEOTIDE SEQUENCE [LARGE SCALE GENOMIC DNA]</scope>
    <source>
        <strain evidence="1 2">DSM 25353</strain>
    </source>
</reference>
<dbReference type="Gene3D" id="3.30.460.40">
    <property type="match status" value="1"/>
</dbReference>
<sequence length="39" mass="4643">MILEKDFEDFIRLLNQHHVDYMVVGGYALAFHRISSITY</sequence>
<dbReference type="AlphaFoldDB" id="A0A8X8LFE7"/>
<comment type="caution">
    <text evidence="1">The sequence shown here is derived from an EMBL/GenBank/DDBJ whole genome shotgun (WGS) entry which is preliminary data.</text>
</comment>
<name>A0A8X8LFE7_9BACT</name>
<dbReference type="EMBL" id="FNNO01000022">
    <property type="protein sequence ID" value="SDX62764.1"/>
    <property type="molecule type" value="Genomic_DNA"/>
</dbReference>